<proteinExistence type="predicted"/>
<accession>A0A889INK3</accession>
<dbReference type="InterPro" id="IPR001337">
    <property type="entry name" value="TMV-like_coat"/>
</dbReference>
<sequence>MLSPNFHRVFQFDFRSLFSPLPPVSPSPLYFDSDDDVPAVMQYVNWNDCQHRPALVAAVRRHKWCSLVDLCNFVEAHKMNGFHTHASRNVVVAAITRLRTHAPFSRTERFPEDVEFVDLDASSVLPYIDQLHQACDLNDRAVNVGNAQPNGSTNDAKRAFDVAFTKIRDFATAVDFPEGSGVWTRESFETRYGLVWDNPPAANN</sequence>
<evidence type="ECO:0000313" key="4">
    <source>
        <dbReference type="EMBL" id="QRD99901.1"/>
    </source>
</evidence>
<comment type="subcellular location">
    <subcellularLocation>
        <location evidence="1">Virion</location>
    </subcellularLocation>
</comment>
<evidence type="ECO:0000256" key="2">
    <source>
        <dbReference type="ARBA" id="ARBA00022561"/>
    </source>
</evidence>
<dbReference type="EMBL" id="MW520407">
    <property type="protein sequence ID" value="QRD99901.1"/>
    <property type="molecule type" value="Genomic_RNA"/>
</dbReference>
<dbReference type="GO" id="GO:0005198">
    <property type="term" value="F:structural molecule activity"/>
    <property type="evidence" value="ECO:0007669"/>
    <property type="project" value="InterPro"/>
</dbReference>
<dbReference type="GO" id="GO:0019028">
    <property type="term" value="C:viral capsid"/>
    <property type="evidence" value="ECO:0007669"/>
    <property type="project" value="UniProtKB-KW"/>
</dbReference>
<dbReference type="Pfam" id="PF00721">
    <property type="entry name" value="TMV_coat"/>
    <property type="match status" value="1"/>
</dbReference>
<dbReference type="Gene3D" id="1.20.120.70">
    <property type="entry name" value="Tobacco mosaic virus-like, coat protein"/>
    <property type="match status" value="1"/>
</dbReference>
<dbReference type="SUPFAM" id="SSF47195">
    <property type="entry name" value="TMV-like viral coat proteins"/>
    <property type="match status" value="1"/>
</dbReference>
<evidence type="ECO:0000256" key="1">
    <source>
        <dbReference type="ARBA" id="ARBA00004328"/>
    </source>
</evidence>
<keyword evidence="2 4" id="KW-0167">Capsid protein</keyword>
<protein>
    <submittedName>
        <fullName evidence="4">Putative coat protein</fullName>
    </submittedName>
</protein>
<dbReference type="InterPro" id="IPR036417">
    <property type="entry name" value="TMV-like_coat_sf"/>
</dbReference>
<name>A0A889INK3_9VIRU</name>
<keyword evidence="3" id="KW-0946">Virion</keyword>
<reference evidence="4" key="1">
    <citation type="submission" date="2021-01" db="EMBL/GenBank/DDBJ databases">
        <authorList>
            <person name="Konstantinidis K."/>
            <person name="Dovrolis N."/>
            <person name="Kouvela A."/>
            <person name="Kassela K."/>
            <person name="Rosa Freitas M.G."/>
            <person name="Nearchou A."/>
            <person name="de Courcy Williams M."/>
            <person name="Veletza S."/>
            <person name="Mavromara P."/>
            <person name="Karakasiliotis I."/>
        </authorList>
    </citation>
    <scope>NUCLEOTIDE SEQUENCE</scope>
    <source>
        <strain evidence="4">VI1</strain>
    </source>
</reference>
<organism evidence="4">
    <name type="scientific">Alexandroupolis virga-like virus</name>
    <dbReference type="NCBI Taxonomy" id="2805783"/>
    <lineage>
        <taxon>Viruses</taxon>
        <taxon>Riboviria</taxon>
        <taxon>Orthornavirae</taxon>
        <taxon>Kitrinoviricota</taxon>
        <taxon>Alsuviricetes</taxon>
        <taxon>Martellivirales</taxon>
        <taxon>Virgaviridae</taxon>
    </lineage>
</organism>
<evidence type="ECO:0000256" key="3">
    <source>
        <dbReference type="ARBA" id="ARBA00022844"/>
    </source>
</evidence>